<name>X0XFU6_9ZZZZ</name>
<proteinExistence type="predicted"/>
<accession>X0XFU6</accession>
<protein>
    <submittedName>
        <fullName evidence="1">Uncharacterized protein</fullName>
    </submittedName>
</protein>
<dbReference type="EMBL" id="BARS01035906">
    <property type="protein sequence ID" value="GAG23831.1"/>
    <property type="molecule type" value="Genomic_DNA"/>
</dbReference>
<organism evidence="1">
    <name type="scientific">marine sediment metagenome</name>
    <dbReference type="NCBI Taxonomy" id="412755"/>
    <lineage>
        <taxon>unclassified sequences</taxon>
        <taxon>metagenomes</taxon>
        <taxon>ecological metagenomes</taxon>
    </lineage>
</organism>
<dbReference type="AlphaFoldDB" id="X0XFU6"/>
<comment type="caution">
    <text evidence="1">The sequence shown here is derived from an EMBL/GenBank/DDBJ whole genome shotgun (WGS) entry which is preliminary data.</text>
</comment>
<gene>
    <name evidence="1" type="ORF">S01H1_55253</name>
</gene>
<sequence>MLKNWTISCHKCGNNHATIMFLDPPQIYCDCGAGELIEPEMMKEAQSEVHISVKEKPED</sequence>
<evidence type="ECO:0000313" key="1">
    <source>
        <dbReference type="EMBL" id="GAG23831.1"/>
    </source>
</evidence>
<reference evidence="1" key="1">
    <citation type="journal article" date="2014" name="Front. Microbiol.">
        <title>High frequency of phylogenetically diverse reductive dehalogenase-homologous genes in deep subseafloor sedimentary metagenomes.</title>
        <authorList>
            <person name="Kawai M."/>
            <person name="Futagami T."/>
            <person name="Toyoda A."/>
            <person name="Takaki Y."/>
            <person name="Nishi S."/>
            <person name="Hori S."/>
            <person name="Arai W."/>
            <person name="Tsubouchi T."/>
            <person name="Morono Y."/>
            <person name="Uchiyama I."/>
            <person name="Ito T."/>
            <person name="Fujiyama A."/>
            <person name="Inagaki F."/>
            <person name="Takami H."/>
        </authorList>
    </citation>
    <scope>NUCLEOTIDE SEQUENCE</scope>
    <source>
        <strain evidence="1">Expedition CK06-06</strain>
    </source>
</reference>